<evidence type="ECO:0000313" key="2">
    <source>
        <dbReference type="EMBL" id="KAK8567930.1"/>
    </source>
</evidence>
<dbReference type="PANTHER" id="PTHR47123">
    <property type="entry name" value="F-BOX PROTEIN SKIP23"/>
    <property type="match status" value="1"/>
</dbReference>
<reference evidence="2 3" key="1">
    <citation type="journal article" date="2024" name="G3 (Bethesda)">
        <title>Genome assembly of Hibiscus sabdariffa L. provides insights into metabolisms of medicinal natural products.</title>
        <authorList>
            <person name="Kim T."/>
        </authorList>
    </citation>
    <scope>NUCLEOTIDE SEQUENCE [LARGE SCALE GENOMIC DNA]</scope>
    <source>
        <strain evidence="2">TK-2024</strain>
        <tissue evidence="2">Old leaves</tissue>
    </source>
</reference>
<dbReference type="InterPro" id="IPR051304">
    <property type="entry name" value="SCF_F-box_domain"/>
</dbReference>
<evidence type="ECO:0000313" key="3">
    <source>
        <dbReference type="Proteomes" id="UP001472677"/>
    </source>
</evidence>
<protein>
    <recommendedName>
        <fullName evidence="1">KIB1-4 beta-propeller domain-containing protein</fullName>
    </recommendedName>
</protein>
<comment type="caution">
    <text evidence="2">The sequence shown here is derived from an EMBL/GenBank/DDBJ whole genome shotgun (WGS) entry which is preliminary data.</text>
</comment>
<dbReference type="InterPro" id="IPR005174">
    <property type="entry name" value="KIB1-4_b-propeller"/>
</dbReference>
<dbReference type="PANTHER" id="PTHR47123:SF9">
    <property type="entry name" value="F-BOX PROTEIN SKIP23-LIKE"/>
    <property type="match status" value="1"/>
</dbReference>
<name>A0ABR2EZ09_9ROSI</name>
<sequence>MRSGEEEWTLLENVKGVDDIISFNGKFYVVDREGRTIVIDQSLNISFLGCVGSGRRAKKYLVRSVDDLLAVEMLHDTYEEDPITLWDKKVAGFKVFKMNEEEQKWEEMGSLRDRIMFLSYRQAISAPASEFCSGKGNLIFFHSTCLVSARGLVFVFDLETGTASPLENCPAYFNLFWPPPQWVTSPESVISSTRVISNSAHSTTSSPAEIECKYPESNFTTSTTASSAGKVDSEHPSPRPKCSFKFCCF</sequence>
<gene>
    <name evidence="2" type="ORF">V6N12_006498</name>
</gene>
<evidence type="ECO:0000259" key="1">
    <source>
        <dbReference type="Pfam" id="PF03478"/>
    </source>
</evidence>
<accession>A0ABR2EZ09</accession>
<dbReference type="EMBL" id="JBBPBM010000009">
    <property type="protein sequence ID" value="KAK8567930.1"/>
    <property type="molecule type" value="Genomic_DNA"/>
</dbReference>
<dbReference type="Proteomes" id="UP001472677">
    <property type="component" value="Unassembled WGS sequence"/>
</dbReference>
<organism evidence="2 3">
    <name type="scientific">Hibiscus sabdariffa</name>
    <name type="common">roselle</name>
    <dbReference type="NCBI Taxonomy" id="183260"/>
    <lineage>
        <taxon>Eukaryota</taxon>
        <taxon>Viridiplantae</taxon>
        <taxon>Streptophyta</taxon>
        <taxon>Embryophyta</taxon>
        <taxon>Tracheophyta</taxon>
        <taxon>Spermatophyta</taxon>
        <taxon>Magnoliopsida</taxon>
        <taxon>eudicotyledons</taxon>
        <taxon>Gunneridae</taxon>
        <taxon>Pentapetalae</taxon>
        <taxon>rosids</taxon>
        <taxon>malvids</taxon>
        <taxon>Malvales</taxon>
        <taxon>Malvaceae</taxon>
        <taxon>Malvoideae</taxon>
        <taxon>Hibiscus</taxon>
    </lineage>
</organism>
<feature type="domain" description="KIB1-4 beta-propeller" evidence="1">
    <location>
        <begin position="2"/>
        <end position="156"/>
    </location>
</feature>
<proteinExistence type="predicted"/>
<keyword evidence="3" id="KW-1185">Reference proteome</keyword>
<dbReference type="Pfam" id="PF03478">
    <property type="entry name" value="Beta-prop_KIB1-4"/>
    <property type="match status" value="1"/>
</dbReference>